<dbReference type="KEGG" id="vrg:OKW85_09900"/>
<name>A0AA47AHT0_9FIRM</name>
<dbReference type="AlphaFoldDB" id="A0AA47AHT0"/>
<evidence type="ECO:0000313" key="2">
    <source>
        <dbReference type="EMBL" id="UZG50986.1"/>
    </source>
</evidence>
<protein>
    <submittedName>
        <fullName evidence="2">Uncharacterized protein</fullName>
    </submittedName>
</protein>
<evidence type="ECO:0000313" key="3">
    <source>
        <dbReference type="Proteomes" id="UP001164244"/>
    </source>
</evidence>
<feature type="compositionally biased region" description="Basic residues" evidence="1">
    <location>
        <begin position="228"/>
        <end position="237"/>
    </location>
</feature>
<organism evidence="2 3">
    <name type="scientific">Veillonella rogosae</name>
    <dbReference type="NCBI Taxonomy" id="423477"/>
    <lineage>
        <taxon>Bacteria</taxon>
        <taxon>Bacillati</taxon>
        <taxon>Bacillota</taxon>
        <taxon>Negativicutes</taxon>
        <taxon>Veillonellales</taxon>
        <taxon>Veillonellaceae</taxon>
        <taxon>Veillonella</taxon>
    </lineage>
</organism>
<dbReference type="EMBL" id="CP110418">
    <property type="protein sequence ID" value="UZG50986.1"/>
    <property type="molecule type" value="Genomic_DNA"/>
</dbReference>
<dbReference type="RefSeq" id="WP_265138137.1">
    <property type="nucleotide sequence ID" value="NZ_CP110418.1"/>
</dbReference>
<sequence length="237" mass="27125">MGTETTQLHEPNEIELNIMRKVADKTKGVGTLTNNELKIILQSVMKQLGNDRQAYTSVLHYIKNYPHLELYVEGRIVNEDSYNFTFYGFFLSQTGRLYLRADAINPNDETFLHELLHTATQYNGVHDIINNVNNVLRNLRKELEHDEGLAGQIYRASEPSEILTSDKEYPRKDVDKALENAAGNLGSAYIAMRDAISDTSEGKAVPAFRKARHREDNIPIGENEQRERSRRFISRIS</sequence>
<reference evidence="2" key="1">
    <citation type="submission" date="2022-11" db="EMBL/GenBank/DDBJ databases">
        <title>Complete genome sequence of Veillonella rogosae KCOM 3468 isolated from human Subgingival dental plaque of Chronic peridontitis Lesion.</title>
        <authorList>
            <person name="Park S.-N."/>
            <person name="Lim Y.K."/>
            <person name="Kook J.-K."/>
        </authorList>
    </citation>
    <scope>NUCLEOTIDE SEQUENCE</scope>
    <source>
        <strain evidence="2">KCOM 3468</strain>
    </source>
</reference>
<dbReference type="Proteomes" id="UP001164244">
    <property type="component" value="Chromosome"/>
</dbReference>
<feature type="region of interest" description="Disordered" evidence="1">
    <location>
        <begin position="215"/>
        <end position="237"/>
    </location>
</feature>
<feature type="compositionally biased region" description="Basic and acidic residues" evidence="1">
    <location>
        <begin position="215"/>
        <end position="227"/>
    </location>
</feature>
<evidence type="ECO:0000256" key="1">
    <source>
        <dbReference type="SAM" id="MobiDB-lite"/>
    </source>
</evidence>
<accession>A0AA47AHT0</accession>
<gene>
    <name evidence="2" type="ORF">OKW85_09900</name>
</gene>
<proteinExistence type="predicted"/>